<dbReference type="InterPro" id="IPR006089">
    <property type="entry name" value="Acyl-CoA_DH_CS"/>
</dbReference>
<feature type="domain" description="Acyl-CoA dehydrogenase/oxidase C-terminal" evidence="10">
    <location>
        <begin position="229"/>
        <end position="384"/>
    </location>
</feature>
<dbReference type="PATRIC" id="fig|706587.4.peg.6099"/>
<evidence type="ECO:0000256" key="2">
    <source>
        <dbReference type="ARBA" id="ARBA00005109"/>
    </source>
</evidence>
<dbReference type="GO" id="GO:0006552">
    <property type="term" value="P:L-leucine catabolic process"/>
    <property type="evidence" value="ECO:0007669"/>
    <property type="project" value="TreeGrafter"/>
</dbReference>
<keyword evidence="14" id="KW-1185">Reference proteome</keyword>
<name>I4CEL6_DESTA</name>
<dbReference type="RefSeq" id="WP_014813106.1">
    <property type="nucleotide sequence ID" value="NC_018025.1"/>
</dbReference>
<dbReference type="PANTHER" id="PTHR43884:SF12">
    <property type="entry name" value="ISOVALERYL-COA DEHYDROGENASE, MITOCHONDRIAL-RELATED"/>
    <property type="match status" value="1"/>
</dbReference>
<evidence type="ECO:0000313" key="14">
    <source>
        <dbReference type="Proteomes" id="UP000006055"/>
    </source>
</evidence>
<dbReference type="HOGENOM" id="CLU_018204_0_2_7"/>
<evidence type="ECO:0000256" key="6">
    <source>
        <dbReference type="ARBA" id="ARBA00022630"/>
    </source>
</evidence>
<comment type="cofactor">
    <cofactor evidence="1 9">
        <name>FAD</name>
        <dbReference type="ChEBI" id="CHEBI:57692"/>
    </cofactor>
</comment>
<evidence type="ECO:0000259" key="12">
    <source>
        <dbReference type="Pfam" id="PF02771"/>
    </source>
</evidence>
<comment type="similarity">
    <text evidence="3 9">Belongs to the acyl-CoA dehydrogenase family.</text>
</comment>
<dbReference type="InterPro" id="IPR009075">
    <property type="entry name" value="AcylCo_DH/oxidase_C"/>
</dbReference>
<proteinExistence type="inferred from homology"/>
<dbReference type="OrthoDB" id="9765339at2"/>
<dbReference type="InterPro" id="IPR046373">
    <property type="entry name" value="Acyl-CoA_Oxase/DH_mid-dom_sf"/>
</dbReference>
<gene>
    <name evidence="13" type="ordered locus">Desti_5420</name>
</gene>
<keyword evidence="5" id="KW-0101">Branched-chain amino acid catabolism</keyword>
<evidence type="ECO:0000256" key="9">
    <source>
        <dbReference type="RuleBase" id="RU362125"/>
    </source>
</evidence>
<evidence type="ECO:0000256" key="7">
    <source>
        <dbReference type="ARBA" id="ARBA00022827"/>
    </source>
</evidence>
<dbReference type="eggNOG" id="COG1960">
    <property type="taxonomic scope" value="Bacteria"/>
</dbReference>
<dbReference type="STRING" id="706587.Desti_5420"/>
<dbReference type="InterPro" id="IPR036250">
    <property type="entry name" value="AcylCo_DH-like_C"/>
</dbReference>
<comment type="pathway">
    <text evidence="2">Amino-acid degradation; L-valine degradation.</text>
</comment>
<feature type="domain" description="Acyl-CoA oxidase/dehydrogenase middle" evidence="11">
    <location>
        <begin position="122"/>
        <end position="217"/>
    </location>
</feature>
<dbReference type="PANTHER" id="PTHR43884">
    <property type="entry name" value="ACYL-COA DEHYDROGENASE"/>
    <property type="match status" value="1"/>
</dbReference>
<dbReference type="InterPro" id="IPR013786">
    <property type="entry name" value="AcylCoA_DH/ox_N"/>
</dbReference>
<dbReference type="Proteomes" id="UP000006055">
    <property type="component" value="Chromosome"/>
</dbReference>
<keyword evidence="8 9" id="KW-0560">Oxidoreductase</keyword>
<evidence type="ECO:0000256" key="8">
    <source>
        <dbReference type="ARBA" id="ARBA00023002"/>
    </source>
</evidence>
<accession>I4CEL6</accession>
<dbReference type="SUPFAM" id="SSF56645">
    <property type="entry name" value="Acyl-CoA dehydrogenase NM domain-like"/>
    <property type="match status" value="1"/>
</dbReference>
<dbReference type="FunFam" id="1.20.140.10:FF:000001">
    <property type="entry name" value="Acyl-CoA dehydrogenase"/>
    <property type="match status" value="1"/>
</dbReference>
<dbReference type="PROSITE" id="PS00072">
    <property type="entry name" value="ACYL_COA_DH_1"/>
    <property type="match status" value="1"/>
</dbReference>
<dbReference type="GO" id="GO:0008470">
    <property type="term" value="F:3-methylbutanoyl-CoA dehydrogenase activity"/>
    <property type="evidence" value="ECO:0007669"/>
    <property type="project" value="TreeGrafter"/>
</dbReference>
<protein>
    <submittedName>
        <fullName evidence="13">Acyl-CoA dehydrogenase</fullName>
    </submittedName>
</protein>
<evidence type="ECO:0000256" key="5">
    <source>
        <dbReference type="ARBA" id="ARBA00022456"/>
    </source>
</evidence>
<evidence type="ECO:0000259" key="11">
    <source>
        <dbReference type="Pfam" id="PF02770"/>
    </source>
</evidence>
<evidence type="ECO:0000256" key="4">
    <source>
        <dbReference type="ARBA" id="ARBA00011881"/>
    </source>
</evidence>
<feature type="domain" description="Acyl-CoA dehydrogenase/oxidase N-terminal" evidence="12">
    <location>
        <begin position="6"/>
        <end position="118"/>
    </location>
</feature>
<dbReference type="FunFam" id="1.10.540.10:FF:000026">
    <property type="entry name" value="Acyl-CoA dehydrogenase medium chain"/>
    <property type="match status" value="1"/>
</dbReference>
<dbReference type="Pfam" id="PF00441">
    <property type="entry name" value="Acyl-CoA_dh_1"/>
    <property type="match status" value="1"/>
</dbReference>
<dbReference type="GO" id="GO:0050660">
    <property type="term" value="F:flavin adenine dinucleotide binding"/>
    <property type="evidence" value="ECO:0007669"/>
    <property type="project" value="InterPro"/>
</dbReference>
<dbReference type="SUPFAM" id="SSF47203">
    <property type="entry name" value="Acyl-CoA dehydrogenase C-terminal domain-like"/>
    <property type="match status" value="1"/>
</dbReference>
<dbReference type="KEGG" id="dti:Desti_5420"/>
<evidence type="ECO:0000256" key="3">
    <source>
        <dbReference type="ARBA" id="ARBA00009347"/>
    </source>
</evidence>
<reference evidence="14" key="1">
    <citation type="submission" date="2012-06" db="EMBL/GenBank/DDBJ databases">
        <title>Complete sequence of chromosome of Desulfomonile tiedjei DSM 6799.</title>
        <authorList>
            <person name="Lucas S."/>
            <person name="Copeland A."/>
            <person name="Lapidus A."/>
            <person name="Glavina del Rio T."/>
            <person name="Dalin E."/>
            <person name="Tice H."/>
            <person name="Bruce D."/>
            <person name="Goodwin L."/>
            <person name="Pitluck S."/>
            <person name="Peters L."/>
            <person name="Ovchinnikova G."/>
            <person name="Zeytun A."/>
            <person name="Lu M."/>
            <person name="Kyrpides N."/>
            <person name="Mavromatis K."/>
            <person name="Ivanova N."/>
            <person name="Brettin T."/>
            <person name="Detter J.C."/>
            <person name="Han C."/>
            <person name="Larimer F."/>
            <person name="Land M."/>
            <person name="Hauser L."/>
            <person name="Markowitz V."/>
            <person name="Cheng J.-F."/>
            <person name="Hugenholtz P."/>
            <person name="Woyke T."/>
            <person name="Wu D."/>
            <person name="Spring S."/>
            <person name="Schroeder M."/>
            <person name="Brambilla E."/>
            <person name="Klenk H.-P."/>
            <person name="Eisen J.A."/>
        </authorList>
    </citation>
    <scope>NUCLEOTIDE SEQUENCE [LARGE SCALE GENOMIC DNA]</scope>
    <source>
        <strain evidence="14">ATCC 49306 / DSM 6799 / DCB-1</strain>
    </source>
</reference>
<dbReference type="AlphaFoldDB" id="I4CEL6"/>
<dbReference type="EMBL" id="CP003360">
    <property type="protein sequence ID" value="AFM28007.1"/>
    <property type="molecule type" value="Genomic_DNA"/>
</dbReference>
<keyword evidence="7 9" id="KW-0274">FAD</keyword>
<evidence type="ECO:0000313" key="13">
    <source>
        <dbReference type="EMBL" id="AFM28007.1"/>
    </source>
</evidence>
<dbReference type="FunFam" id="2.40.110.10:FF:000001">
    <property type="entry name" value="Acyl-CoA dehydrogenase, mitochondrial"/>
    <property type="match status" value="1"/>
</dbReference>
<dbReference type="Pfam" id="PF02771">
    <property type="entry name" value="Acyl-CoA_dh_N"/>
    <property type="match status" value="1"/>
</dbReference>
<dbReference type="InterPro" id="IPR009100">
    <property type="entry name" value="AcylCoA_DH/oxidase_NM_dom_sf"/>
</dbReference>
<dbReference type="PROSITE" id="PS00073">
    <property type="entry name" value="ACYL_COA_DH_2"/>
    <property type="match status" value="1"/>
</dbReference>
<evidence type="ECO:0000259" key="10">
    <source>
        <dbReference type="Pfam" id="PF00441"/>
    </source>
</evidence>
<dbReference type="Pfam" id="PF02770">
    <property type="entry name" value="Acyl-CoA_dh_M"/>
    <property type="match status" value="1"/>
</dbReference>
<dbReference type="Gene3D" id="1.20.140.10">
    <property type="entry name" value="Butyryl-CoA Dehydrogenase, subunit A, domain 3"/>
    <property type="match status" value="1"/>
</dbReference>
<evidence type="ECO:0000256" key="1">
    <source>
        <dbReference type="ARBA" id="ARBA00001974"/>
    </source>
</evidence>
<organism evidence="13 14">
    <name type="scientific">Desulfomonile tiedjei (strain ATCC 49306 / DSM 6799 / DCB-1)</name>
    <dbReference type="NCBI Taxonomy" id="706587"/>
    <lineage>
        <taxon>Bacteria</taxon>
        <taxon>Pseudomonadati</taxon>
        <taxon>Thermodesulfobacteriota</taxon>
        <taxon>Desulfomonilia</taxon>
        <taxon>Desulfomonilales</taxon>
        <taxon>Desulfomonilaceae</taxon>
        <taxon>Desulfomonile</taxon>
    </lineage>
</organism>
<dbReference type="Gene3D" id="2.40.110.10">
    <property type="entry name" value="Butyryl-CoA Dehydrogenase, subunit A, domain 2"/>
    <property type="match status" value="1"/>
</dbReference>
<dbReference type="InterPro" id="IPR037069">
    <property type="entry name" value="AcylCoA_DH/ox_N_sf"/>
</dbReference>
<dbReference type="Gene3D" id="1.10.540.10">
    <property type="entry name" value="Acyl-CoA dehydrogenase/oxidase, N-terminal domain"/>
    <property type="match status" value="1"/>
</dbReference>
<dbReference type="InterPro" id="IPR006091">
    <property type="entry name" value="Acyl-CoA_Oxase/DH_mid-dom"/>
</dbReference>
<sequence length="389" mass="42664">MSIQFSEEQKLLQDTIYKWALNELGPIAEKVDDEDWMPKDFFRKAGDIGILGVAIDPEYGGSGLNVLSEILAIEQITRISPALALSCGAHFNLCAGNIHRNANDYLKRKYLPAMVTGEKVGALALTEPNAGSDAMSIRTRAEKDGDYFVLNGTKMFITNGPIADVILVYAKTEPERGPFGISAFIVEKEFEGFSVGRKLKKAGMRGSPTSELIFDNCRVPAENLVGELNRGVEVMTRGLDIERIMGAAMAVGSARQALDYSIKYALEREQFGKKIAEFQMIQSKLADMYTLYEAAQGLTYRAALMAEEAKRGGKGTELTRLAAASVMFATIANSTICSEAVQIHGGYGYCLEFPVQRLWRDAKLMEIGAGTTEIRKLIVARELLRKGSV</sequence>
<comment type="subunit">
    <text evidence="4">Homotetramer.</text>
</comment>
<keyword evidence="6 9" id="KW-0285">Flavoprotein</keyword>